<name>A0A426ZLL9_ENSVE</name>
<accession>A0A426ZLL9</accession>
<keyword evidence="2" id="KW-0472">Membrane</keyword>
<dbReference type="Proteomes" id="UP000287651">
    <property type="component" value="Unassembled WGS sequence"/>
</dbReference>
<organism evidence="3 4">
    <name type="scientific">Ensete ventricosum</name>
    <name type="common">Abyssinian banana</name>
    <name type="synonym">Musa ensete</name>
    <dbReference type="NCBI Taxonomy" id="4639"/>
    <lineage>
        <taxon>Eukaryota</taxon>
        <taxon>Viridiplantae</taxon>
        <taxon>Streptophyta</taxon>
        <taxon>Embryophyta</taxon>
        <taxon>Tracheophyta</taxon>
        <taxon>Spermatophyta</taxon>
        <taxon>Magnoliopsida</taxon>
        <taxon>Liliopsida</taxon>
        <taxon>Zingiberales</taxon>
        <taxon>Musaceae</taxon>
        <taxon>Ensete</taxon>
    </lineage>
</organism>
<feature type="transmembrane region" description="Helical" evidence="2">
    <location>
        <begin position="82"/>
        <end position="105"/>
    </location>
</feature>
<evidence type="ECO:0000256" key="1">
    <source>
        <dbReference type="SAM" id="MobiDB-lite"/>
    </source>
</evidence>
<dbReference type="AlphaFoldDB" id="A0A426ZLL9"/>
<reference evidence="3 4" key="1">
    <citation type="journal article" date="2014" name="Agronomy (Basel)">
        <title>A Draft Genome Sequence for Ensete ventricosum, the Drought-Tolerant Tree Against Hunger.</title>
        <authorList>
            <person name="Harrison J."/>
            <person name="Moore K.A."/>
            <person name="Paszkiewicz K."/>
            <person name="Jones T."/>
            <person name="Grant M."/>
            <person name="Ambacheew D."/>
            <person name="Muzemil S."/>
            <person name="Studholme D.J."/>
        </authorList>
    </citation>
    <scope>NUCLEOTIDE SEQUENCE [LARGE SCALE GENOMIC DNA]</scope>
</reference>
<comment type="caution">
    <text evidence="3">The sequence shown here is derived from an EMBL/GenBank/DDBJ whole genome shotgun (WGS) entry which is preliminary data.</text>
</comment>
<evidence type="ECO:0000313" key="4">
    <source>
        <dbReference type="Proteomes" id="UP000287651"/>
    </source>
</evidence>
<keyword evidence="2" id="KW-0812">Transmembrane</keyword>
<keyword evidence="2" id="KW-1133">Transmembrane helix</keyword>
<proteinExistence type="predicted"/>
<evidence type="ECO:0000313" key="3">
    <source>
        <dbReference type="EMBL" id="RRT64831.1"/>
    </source>
</evidence>
<feature type="region of interest" description="Disordered" evidence="1">
    <location>
        <begin position="131"/>
        <end position="155"/>
    </location>
</feature>
<evidence type="ECO:0000256" key="2">
    <source>
        <dbReference type="SAM" id="Phobius"/>
    </source>
</evidence>
<gene>
    <name evidence="3" type="ORF">B296_00003130</name>
</gene>
<dbReference type="EMBL" id="AMZH03006037">
    <property type="protein sequence ID" value="RRT64831.1"/>
    <property type="molecule type" value="Genomic_DNA"/>
</dbReference>
<protein>
    <submittedName>
        <fullName evidence="3">Uncharacterized protein</fullName>
    </submittedName>
</protein>
<sequence>MTEGLPTAIVMAMLPTEEERFGASDCYGREGRRGSDGDLEMAAVGSDCGSKRVRDGKKVMAEGSDCSRGGREVASSSPLGRMMLPASIFFFFFSLLFFVLMKTVVKMIAARRQGRQMEIAAAIEGSGWEMATVGGSNNDDDDGDGSVDGKGSSYGTARTSRIAALIPIDRTV</sequence>